<evidence type="ECO:0000313" key="2">
    <source>
        <dbReference type="EMBL" id="KPM47222.1"/>
    </source>
</evidence>
<dbReference type="STRING" id="1605367.AFM12_15585"/>
<feature type="transmembrane region" description="Helical" evidence="1">
    <location>
        <begin position="164"/>
        <end position="185"/>
    </location>
</feature>
<organism evidence="2 3">
    <name type="scientific">Jiulongibacter sediminis</name>
    <dbReference type="NCBI Taxonomy" id="1605367"/>
    <lineage>
        <taxon>Bacteria</taxon>
        <taxon>Pseudomonadati</taxon>
        <taxon>Bacteroidota</taxon>
        <taxon>Cytophagia</taxon>
        <taxon>Cytophagales</taxon>
        <taxon>Leadbetterellaceae</taxon>
        <taxon>Jiulongibacter</taxon>
    </lineage>
</organism>
<feature type="transmembrane region" description="Helical" evidence="1">
    <location>
        <begin position="113"/>
        <end position="144"/>
    </location>
</feature>
<dbReference type="EMBL" id="LGTQ01000012">
    <property type="protein sequence ID" value="KPM47222.1"/>
    <property type="molecule type" value="Genomic_DNA"/>
</dbReference>
<sequence>MQLKTSMIPQLGFVELVGRAERWKFSHRWPASLLKNATALILFAGLNGFGNAWENAPEHLKVLIPVLNILIFLAYFGKGSLDAGVNRIILFFSNISRYVGDFINKLTDNFLPFLINLMVIAIIITFVKIGTSLFLSMPVIPAFLREIPFVNDQTSLGTFRTIFHQLWVVPVVLKYAAILLDWMFFEHINE</sequence>
<evidence type="ECO:0000313" key="3">
    <source>
        <dbReference type="Proteomes" id="UP000050454"/>
    </source>
</evidence>
<name>A0A0P7BS34_9BACT</name>
<keyword evidence="1" id="KW-0472">Membrane</keyword>
<keyword evidence="1" id="KW-0812">Transmembrane</keyword>
<accession>A0A0P7BS34</accession>
<evidence type="ECO:0000256" key="1">
    <source>
        <dbReference type="SAM" id="Phobius"/>
    </source>
</evidence>
<dbReference type="AlphaFoldDB" id="A0A0P7BS34"/>
<keyword evidence="3" id="KW-1185">Reference proteome</keyword>
<proteinExistence type="predicted"/>
<keyword evidence="1" id="KW-1133">Transmembrane helix</keyword>
<reference evidence="2 3" key="1">
    <citation type="submission" date="2015-07" db="EMBL/GenBank/DDBJ databases">
        <title>The draft genome sequence of Leadbetterella sp. JN14-9.</title>
        <authorList>
            <person name="Liu Y."/>
            <person name="Du J."/>
            <person name="Shao Z."/>
        </authorList>
    </citation>
    <scope>NUCLEOTIDE SEQUENCE [LARGE SCALE GENOMIC DNA]</scope>
    <source>
        <strain evidence="2 3">JN14-9</strain>
    </source>
</reference>
<comment type="caution">
    <text evidence="2">The sequence shown here is derived from an EMBL/GenBank/DDBJ whole genome shotgun (WGS) entry which is preliminary data.</text>
</comment>
<dbReference type="Proteomes" id="UP000050454">
    <property type="component" value="Unassembled WGS sequence"/>
</dbReference>
<feature type="transmembrane region" description="Helical" evidence="1">
    <location>
        <begin position="33"/>
        <end position="53"/>
    </location>
</feature>
<gene>
    <name evidence="2" type="ORF">AFM12_15585</name>
</gene>
<protein>
    <submittedName>
        <fullName evidence="2">Uncharacterized protein</fullName>
    </submittedName>
</protein>